<dbReference type="Proteomes" id="UP000198598">
    <property type="component" value="Unassembled WGS sequence"/>
</dbReference>
<dbReference type="STRING" id="662367.SAMN05216167_11540"/>
<organism evidence="1 2">
    <name type="scientific">Spirosoma endophyticum</name>
    <dbReference type="NCBI Taxonomy" id="662367"/>
    <lineage>
        <taxon>Bacteria</taxon>
        <taxon>Pseudomonadati</taxon>
        <taxon>Bacteroidota</taxon>
        <taxon>Cytophagia</taxon>
        <taxon>Cytophagales</taxon>
        <taxon>Cytophagaceae</taxon>
        <taxon>Spirosoma</taxon>
    </lineage>
</organism>
<dbReference type="AlphaFoldDB" id="A0A1I2BD20"/>
<evidence type="ECO:0000313" key="2">
    <source>
        <dbReference type="Proteomes" id="UP000198598"/>
    </source>
</evidence>
<dbReference type="GO" id="GO:0003676">
    <property type="term" value="F:nucleic acid binding"/>
    <property type="evidence" value="ECO:0007669"/>
    <property type="project" value="InterPro"/>
</dbReference>
<protein>
    <recommendedName>
        <fullName evidence="3">Piwi domain-containing protein</fullName>
    </recommendedName>
</protein>
<dbReference type="InterPro" id="IPR036397">
    <property type="entry name" value="RNaseH_sf"/>
</dbReference>
<dbReference type="EMBL" id="FOLQ01000015">
    <property type="protein sequence ID" value="SFE53050.1"/>
    <property type="molecule type" value="Genomic_DNA"/>
</dbReference>
<gene>
    <name evidence="1" type="ORF">SAMN05216167_11540</name>
</gene>
<proteinExistence type="predicted"/>
<dbReference type="SUPFAM" id="SSF53098">
    <property type="entry name" value="Ribonuclease H-like"/>
    <property type="match status" value="1"/>
</dbReference>
<keyword evidence="2" id="KW-1185">Reference proteome</keyword>
<sequence length="809" mass="93985">MQRYQHHIEEYETDVFSIENLHELSANYVLFEISGLHDSDEDYDNNIQYIIKKLSYALKHPATVIIRDNQPFLVVRDEAEIIDKVPAEFLIKRDNIVYLKRIDESFPIDFVNYRAVREIVIRFLQFDLQTELNKLSNLWQPGSGDAFFSQDPYKVRNGVSIYNGFFARVVELPRGGFGFSIDVTKKYVSEGPLNVHLTRRDFERLGGSRPHFIYQYGNQKYEIKADQFSDLNATQFKFQRPEDGAVVTLLEDVRSKFGQSMPPEVAKLPDNASVLLYKTNDNQERRVIAGLCYQVFDTEDPRVSKLHKLSILDPFYRRRLIRAAFQRYFKNISFGGIKLKINPEPLEVPKKKFRSPDLLFGDDTLLTVNRNLQDAQVVSMNALGKTRKALLTDKGFYTVAAFEKQYFVVPETVFNMYGNKDYFLLHLISLVNRMHPSEIGWDPEIITYDNRNKKDSVAIGFEILKKIKERVKDKKGGYALVMLPSDVERVKRQHDKLAALVVSECLEEHTLTASIMHNETLEECFAYRSSNGKSTYHVKHELEKKYQGYLFGVAVNQVLLNNERWPYVLHSPLNADLTIGIDVKRQIAGFTFVDKYSKNILTRFEKSKNKERLSTSLMIKMLVQYITHLKKHLDYPIEQLVFHRDGRLFQPEKDGIMQAIEILKEKKVISANCSVNIVEIPKHSIVPFRLFEVTKKFDINTVRDDNGDVLNPQIGSYVMINKREAFLCTTGREFRHQGTSIPLYIKYNSGEMDFEKVLQDLYFLSCLAYTKPDDCSRFPITIKITDRRINTLGEEFDLDSLDILRSVDF</sequence>
<accession>A0A1I2BD20</accession>
<dbReference type="Gene3D" id="3.30.420.10">
    <property type="entry name" value="Ribonuclease H-like superfamily/Ribonuclease H"/>
    <property type="match status" value="1"/>
</dbReference>
<evidence type="ECO:0008006" key="3">
    <source>
        <dbReference type="Google" id="ProtNLM"/>
    </source>
</evidence>
<dbReference type="OrthoDB" id="784375at2"/>
<name>A0A1I2BD20_9BACT</name>
<dbReference type="RefSeq" id="WP_093831857.1">
    <property type="nucleotide sequence ID" value="NZ_FOLQ01000015.1"/>
</dbReference>
<evidence type="ECO:0000313" key="1">
    <source>
        <dbReference type="EMBL" id="SFE53050.1"/>
    </source>
</evidence>
<dbReference type="InterPro" id="IPR012337">
    <property type="entry name" value="RNaseH-like_sf"/>
</dbReference>
<reference evidence="1 2" key="1">
    <citation type="submission" date="2016-10" db="EMBL/GenBank/DDBJ databases">
        <authorList>
            <person name="de Groot N.N."/>
        </authorList>
    </citation>
    <scope>NUCLEOTIDE SEQUENCE [LARGE SCALE GENOMIC DNA]</scope>
    <source>
        <strain evidence="1 2">DSM 26130</strain>
    </source>
</reference>